<accession>A0ABV2EN64</accession>
<reference evidence="7 8" key="1">
    <citation type="submission" date="2024-06" db="EMBL/GenBank/DDBJ databases">
        <title>Genomic Encyclopedia of Type Strains, Phase IV (KMG-IV): sequencing the most valuable type-strain genomes for metagenomic binning, comparative biology and taxonomic classification.</title>
        <authorList>
            <person name="Goeker M."/>
        </authorList>
    </citation>
    <scope>NUCLEOTIDE SEQUENCE [LARGE SCALE GENOMIC DNA]</scope>
    <source>
        <strain evidence="7 8">DSM 17809</strain>
    </source>
</reference>
<dbReference type="Gene3D" id="3.60.130.10">
    <property type="entry name" value="Clavaminate synthase-like"/>
    <property type="match status" value="1"/>
</dbReference>
<evidence type="ECO:0000256" key="3">
    <source>
        <dbReference type="ARBA" id="ARBA00022964"/>
    </source>
</evidence>
<dbReference type="PANTHER" id="PTHR30468:SF1">
    <property type="entry name" value="ALPHA-KETOGLUTARATE-DEPENDENT SULFONATE DIOXYGENASE"/>
    <property type="match status" value="1"/>
</dbReference>
<comment type="caution">
    <text evidence="7">The sequence shown here is derived from an EMBL/GenBank/DDBJ whole genome shotgun (WGS) entry which is preliminary data.</text>
</comment>
<dbReference type="EMBL" id="JBEPLU010000003">
    <property type="protein sequence ID" value="MET3528472.1"/>
    <property type="molecule type" value="Genomic_DNA"/>
</dbReference>
<feature type="domain" description="TauD/TfdA-like" evidence="6">
    <location>
        <begin position="13"/>
        <end position="280"/>
    </location>
</feature>
<dbReference type="EC" id="1.14.11.17" evidence="7"/>
<comment type="similarity">
    <text evidence="1">Belongs to the TfdA dioxygenase family.</text>
</comment>
<proteinExistence type="inferred from homology"/>
<dbReference type="SUPFAM" id="SSF51197">
    <property type="entry name" value="Clavaminate synthase-like"/>
    <property type="match status" value="1"/>
</dbReference>
<dbReference type="Pfam" id="PF02668">
    <property type="entry name" value="TauD"/>
    <property type="match status" value="1"/>
</dbReference>
<name>A0ABV2EN64_9CAUL</name>
<keyword evidence="5" id="KW-0408">Iron</keyword>
<dbReference type="InterPro" id="IPR042098">
    <property type="entry name" value="TauD-like_sf"/>
</dbReference>
<organism evidence="7 8">
    <name type="scientific">Phenylobacterium koreense</name>
    <dbReference type="NCBI Taxonomy" id="266125"/>
    <lineage>
        <taxon>Bacteria</taxon>
        <taxon>Pseudomonadati</taxon>
        <taxon>Pseudomonadota</taxon>
        <taxon>Alphaproteobacteria</taxon>
        <taxon>Caulobacterales</taxon>
        <taxon>Caulobacteraceae</taxon>
        <taxon>Phenylobacterium</taxon>
    </lineage>
</organism>
<evidence type="ECO:0000313" key="7">
    <source>
        <dbReference type="EMBL" id="MET3528472.1"/>
    </source>
</evidence>
<evidence type="ECO:0000256" key="5">
    <source>
        <dbReference type="ARBA" id="ARBA00023004"/>
    </source>
</evidence>
<evidence type="ECO:0000259" key="6">
    <source>
        <dbReference type="Pfam" id="PF02668"/>
    </source>
</evidence>
<keyword evidence="4 7" id="KW-0560">Oxidoreductase</keyword>
<sequence>MTETLASPIKIAPEPSGFGAQITGLDLSRPLSPETLKAVKAAWARHGVVAFPDQPLSLEALEAFTLQIGPFGVDPFIKPMEGHPNVLELRREPDEKATNFGAGWHSDWSFQKEPPAATLLRSEVTPPVGGDTLFADCARAYDALSDTMKAVLEPLRAVHSASRAYGTQGVFAKETSKRTMEIIVSAEADKTLSHPLVRTHPVTGRKALFVSPVYTVGIEGMTLKESQAILGFLFAHMTQDEFVYRHKWRQGMLLMWDNRCTVHFAEGGYDGHLRVMHRTTVAGEVPV</sequence>
<keyword evidence="3 7" id="KW-0223">Dioxygenase</keyword>
<evidence type="ECO:0000256" key="2">
    <source>
        <dbReference type="ARBA" id="ARBA00022723"/>
    </source>
</evidence>
<keyword evidence="8" id="KW-1185">Reference proteome</keyword>
<dbReference type="PANTHER" id="PTHR30468">
    <property type="entry name" value="ALPHA-KETOGLUTARATE-DEPENDENT SULFONATE DIOXYGENASE"/>
    <property type="match status" value="1"/>
</dbReference>
<evidence type="ECO:0000256" key="4">
    <source>
        <dbReference type="ARBA" id="ARBA00023002"/>
    </source>
</evidence>
<dbReference type="InterPro" id="IPR003819">
    <property type="entry name" value="TauD/TfdA-like"/>
</dbReference>
<gene>
    <name evidence="7" type="ORF">ABID41_003611</name>
</gene>
<evidence type="ECO:0000256" key="1">
    <source>
        <dbReference type="ARBA" id="ARBA00005896"/>
    </source>
</evidence>
<dbReference type="RefSeq" id="WP_354298360.1">
    <property type="nucleotide sequence ID" value="NZ_JBEPLU010000003.1"/>
</dbReference>
<dbReference type="GO" id="GO:0000908">
    <property type="term" value="F:taurine dioxygenase activity"/>
    <property type="evidence" value="ECO:0007669"/>
    <property type="project" value="UniProtKB-EC"/>
</dbReference>
<protein>
    <submittedName>
        <fullName evidence="7">Taurine dioxygenase</fullName>
        <ecNumber evidence="7">1.14.11.17</ecNumber>
    </submittedName>
</protein>
<evidence type="ECO:0000313" key="8">
    <source>
        <dbReference type="Proteomes" id="UP001549110"/>
    </source>
</evidence>
<dbReference type="InterPro" id="IPR051323">
    <property type="entry name" value="AtsK-like"/>
</dbReference>
<keyword evidence="2" id="KW-0479">Metal-binding</keyword>
<dbReference type="Proteomes" id="UP001549110">
    <property type="component" value="Unassembled WGS sequence"/>
</dbReference>